<protein>
    <submittedName>
        <fullName evidence="4">Rifin PIR protein, putative</fullName>
    </submittedName>
</protein>
<dbReference type="Proteomes" id="UP000240500">
    <property type="component" value="Chromosome 9"/>
</dbReference>
<gene>
    <name evidence="4" type="ORF">PRG01_0905300</name>
    <name evidence="5" type="ORF">PRG01_0905600</name>
</gene>
<dbReference type="VEuPathDB" id="PlasmoDB:PRG01_0905600"/>
<accession>A0A2P9DCD3</accession>
<organism evidence="4 6">
    <name type="scientific">Plasmodium reichenowi</name>
    <dbReference type="NCBI Taxonomy" id="5854"/>
    <lineage>
        <taxon>Eukaryota</taxon>
        <taxon>Sar</taxon>
        <taxon>Alveolata</taxon>
        <taxon>Apicomplexa</taxon>
        <taxon>Aconoidasida</taxon>
        <taxon>Haemosporida</taxon>
        <taxon>Plasmodiidae</taxon>
        <taxon>Plasmodium</taxon>
        <taxon>Plasmodium (Laverania)</taxon>
    </lineage>
</organism>
<dbReference type="VEuPathDB" id="PlasmoDB:PRCDC_0017600"/>
<feature type="signal peptide" evidence="3">
    <location>
        <begin position="1"/>
        <end position="24"/>
    </location>
</feature>
<evidence type="ECO:0000313" key="6">
    <source>
        <dbReference type="Proteomes" id="UP000240500"/>
    </source>
</evidence>
<dbReference type="InterPro" id="IPR006373">
    <property type="entry name" value="VSA_Rifin"/>
</dbReference>
<keyword evidence="2" id="KW-0472">Membrane</keyword>
<feature type="region of interest" description="Disordered" evidence="1">
    <location>
        <begin position="81"/>
        <end position="100"/>
    </location>
</feature>
<keyword evidence="2" id="KW-1133">Transmembrane helix</keyword>
<evidence type="ECO:0000256" key="1">
    <source>
        <dbReference type="SAM" id="MobiDB-lite"/>
    </source>
</evidence>
<dbReference type="EMBL" id="LT969572">
    <property type="protein sequence ID" value="SOV78709.1"/>
    <property type="molecule type" value="Genomic_DNA"/>
</dbReference>
<dbReference type="CDD" id="cd22249">
    <property type="entry name" value="UDM1_RNF168_RNF169-like"/>
    <property type="match status" value="1"/>
</dbReference>
<feature type="chain" id="PRO_5015085773" evidence="3">
    <location>
        <begin position="25"/>
        <end position="324"/>
    </location>
</feature>
<dbReference type="AlphaFoldDB" id="A0A2P9DCD3"/>
<reference evidence="4 6" key="1">
    <citation type="submission" date="2016-09" db="EMBL/GenBank/DDBJ databases">
        <authorList>
            <consortium name="Pathogen Informatics"/>
        </authorList>
    </citation>
    <scope>NUCLEOTIDE SEQUENCE [LARGE SCALE GENOMIC DNA]</scope>
</reference>
<dbReference type="EMBL" id="LT969572">
    <property type="protein sequence ID" value="SOV78706.1"/>
    <property type="molecule type" value="Genomic_DNA"/>
</dbReference>
<keyword evidence="2" id="KW-0812">Transmembrane</keyword>
<keyword evidence="3" id="KW-0732">Signal</keyword>
<dbReference type="VEuPathDB" id="PlasmoDB:PRG01_0905300"/>
<sequence>MKLHYSEILLFFFPLNILITLYHAHNNENKPSITPHDTLTNRSLCECDIQSSIYDKDAEMKSVKENFDRLTSQRFEEYEERMIDKRQKRKEERDKRTQEIIEKDKMEKSLAEKVEKGCLRCGCALGGGVLPVWCLVSGLWYATLSQYVSTTLVKMATDAGIEAGVKVGLAKVTEIVKKILAEQRVLTMPTINVADLMAVGKFNDGVTLHGIFKCISSNIKGLVMADEHQLFSTTVNSMAGKTVRAFNGTYGTYSTAVETAFNNAKAGVLTQGGNATSTLTTAITATVVTIVVIVLILVIIYLILRYRRKKKMKKKLQYKKLLNQ</sequence>
<evidence type="ECO:0000256" key="2">
    <source>
        <dbReference type="SAM" id="Phobius"/>
    </source>
</evidence>
<proteinExistence type="predicted"/>
<evidence type="ECO:0000256" key="3">
    <source>
        <dbReference type="SAM" id="SignalP"/>
    </source>
</evidence>
<dbReference type="Pfam" id="PF02009">
    <property type="entry name" value="RIFIN"/>
    <property type="match status" value="1"/>
</dbReference>
<dbReference type="OrthoDB" id="379199at2759"/>
<feature type="transmembrane region" description="Helical" evidence="2">
    <location>
        <begin position="282"/>
        <end position="304"/>
    </location>
</feature>
<dbReference type="NCBIfam" id="TIGR01477">
    <property type="entry name" value="RIFIN"/>
    <property type="match status" value="1"/>
</dbReference>
<evidence type="ECO:0000313" key="5">
    <source>
        <dbReference type="EMBL" id="SOV78709.1"/>
    </source>
</evidence>
<name>A0A2P9DCD3_PLARE</name>
<evidence type="ECO:0000313" key="4">
    <source>
        <dbReference type="EMBL" id="SOV78706.1"/>
    </source>
</evidence>